<dbReference type="PROSITE" id="PS51379">
    <property type="entry name" value="4FE4S_FER_2"/>
    <property type="match status" value="4"/>
</dbReference>
<dbReference type="PANTHER" id="PTHR43687:SF6">
    <property type="entry name" value="L-ASPARTATE SEMIALDEHYDE SULFURTRANSFERASE IRON-SULFUR SUBUNIT"/>
    <property type="match status" value="1"/>
</dbReference>
<sequence>MERGVKVALFVGGVLSLLLSGFTDNKQKNALLRPPGALQEPEFLATCLRCGKCAQVCPQRAIRIGQGTNGLAIGTPYLVPREAACDLCLTCTTVCSSGALRPVEKANVRMGLAEIDHDACLAWLGDECKICYTSCPFYDQAIKLEDHKRPLVDQAVCVGCGICEHVCIAEPAAITVQAGNADEG</sequence>
<keyword evidence="6" id="KW-0408">Iron</keyword>
<evidence type="ECO:0000256" key="7">
    <source>
        <dbReference type="ARBA" id="ARBA00023014"/>
    </source>
</evidence>
<keyword evidence="7" id="KW-0411">Iron-sulfur</keyword>
<keyword evidence="10" id="KW-1185">Reference proteome</keyword>
<keyword evidence="5" id="KW-0249">Electron transport</keyword>
<evidence type="ECO:0000256" key="3">
    <source>
        <dbReference type="ARBA" id="ARBA00022723"/>
    </source>
</evidence>
<dbReference type="PANTHER" id="PTHR43687">
    <property type="entry name" value="ADENYLYLSULFATE REDUCTASE, BETA SUBUNIT"/>
    <property type="match status" value="1"/>
</dbReference>
<dbReference type="SUPFAM" id="SSF54862">
    <property type="entry name" value="4Fe-4S ferredoxins"/>
    <property type="match status" value="1"/>
</dbReference>
<evidence type="ECO:0000256" key="2">
    <source>
        <dbReference type="ARBA" id="ARBA00022485"/>
    </source>
</evidence>
<evidence type="ECO:0000256" key="4">
    <source>
        <dbReference type="ARBA" id="ARBA00022737"/>
    </source>
</evidence>
<evidence type="ECO:0000256" key="5">
    <source>
        <dbReference type="ARBA" id="ARBA00022982"/>
    </source>
</evidence>
<feature type="domain" description="4Fe-4S ferredoxin-type" evidence="8">
    <location>
        <begin position="148"/>
        <end position="179"/>
    </location>
</feature>
<evidence type="ECO:0000313" key="10">
    <source>
        <dbReference type="Proteomes" id="UP000216052"/>
    </source>
</evidence>
<feature type="domain" description="4Fe-4S ferredoxin-type" evidence="8">
    <location>
        <begin position="111"/>
        <end position="147"/>
    </location>
</feature>
<name>A0ABZ3JBG6_SPOA4</name>
<evidence type="ECO:0000259" key="8">
    <source>
        <dbReference type="PROSITE" id="PS51379"/>
    </source>
</evidence>
<accession>A0ABZ3JBG6</accession>
<dbReference type="Pfam" id="PF12838">
    <property type="entry name" value="Fer4_7"/>
    <property type="match status" value="1"/>
</dbReference>
<feature type="domain" description="4Fe-4S ferredoxin-type" evidence="8">
    <location>
        <begin position="74"/>
        <end position="105"/>
    </location>
</feature>
<dbReference type="InterPro" id="IPR050572">
    <property type="entry name" value="Fe-S_Ferredoxin"/>
</dbReference>
<organism evidence="9 10">
    <name type="scientific">Sporomusa acidovorans (strain ATCC 49682 / DSM 3132 / Mol)</name>
    <dbReference type="NCBI Taxonomy" id="1123286"/>
    <lineage>
        <taxon>Bacteria</taxon>
        <taxon>Bacillati</taxon>
        <taxon>Bacillota</taxon>
        <taxon>Negativicutes</taxon>
        <taxon>Selenomonadales</taxon>
        <taxon>Sporomusaceae</taxon>
        <taxon>Sporomusa</taxon>
    </lineage>
</organism>
<dbReference type="PROSITE" id="PS00198">
    <property type="entry name" value="4FE4S_FER_1"/>
    <property type="match status" value="1"/>
</dbReference>
<dbReference type="EMBL" id="CP155571">
    <property type="protein sequence ID" value="XFO75161.1"/>
    <property type="molecule type" value="Genomic_DNA"/>
</dbReference>
<dbReference type="Proteomes" id="UP000216052">
    <property type="component" value="Chromosome"/>
</dbReference>
<gene>
    <name evidence="9" type="primary">napF_4</name>
    <name evidence="9" type="ORF">SPACI_052760</name>
</gene>
<dbReference type="CDD" id="cd16373">
    <property type="entry name" value="DMSOR_beta_like"/>
    <property type="match status" value="1"/>
</dbReference>
<dbReference type="InterPro" id="IPR017900">
    <property type="entry name" value="4Fe4S_Fe_S_CS"/>
</dbReference>
<proteinExistence type="predicted"/>
<keyword evidence="1" id="KW-0813">Transport</keyword>
<keyword evidence="4" id="KW-0677">Repeat</keyword>
<keyword evidence="2" id="KW-0004">4Fe-4S</keyword>
<reference evidence="9" key="1">
    <citation type="submission" date="2024-05" db="EMBL/GenBank/DDBJ databases">
        <title>Isolation and characterization of Sporomusa carbonis sp. nov., a carboxydotrophic hydrogenogen in the genus of Sporomusa isolated from a charcoal burning pile.</title>
        <authorList>
            <person name="Boeer T."/>
            <person name="Rosenbaum F."/>
            <person name="Eysell L."/>
            <person name="Mueller V."/>
            <person name="Daniel R."/>
            <person name="Poehlein A."/>
        </authorList>
    </citation>
    <scope>NUCLEOTIDE SEQUENCE [LARGE SCALE GENOMIC DNA]</scope>
    <source>
        <strain evidence="9">DSM 3132</strain>
    </source>
</reference>
<dbReference type="Gene3D" id="3.30.70.20">
    <property type="match status" value="2"/>
</dbReference>
<evidence type="ECO:0000313" key="9">
    <source>
        <dbReference type="EMBL" id="XFO75161.1"/>
    </source>
</evidence>
<dbReference type="InterPro" id="IPR017896">
    <property type="entry name" value="4Fe4S_Fe-S-bd"/>
</dbReference>
<evidence type="ECO:0000256" key="1">
    <source>
        <dbReference type="ARBA" id="ARBA00022448"/>
    </source>
</evidence>
<evidence type="ECO:0000256" key="6">
    <source>
        <dbReference type="ARBA" id="ARBA00023004"/>
    </source>
</evidence>
<protein>
    <submittedName>
        <fullName evidence="9">Ferredoxin-type protein NapF</fullName>
    </submittedName>
</protein>
<feature type="domain" description="4Fe-4S ferredoxin-type" evidence="8">
    <location>
        <begin position="39"/>
        <end position="67"/>
    </location>
</feature>
<keyword evidence="3" id="KW-0479">Metal-binding</keyword>
<dbReference type="RefSeq" id="WP_093792218.1">
    <property type="nucleotide sequence ID" value="NZ_CP155571.1"/>
</dbReference>